<proteinExistence type="predicted"/>
<organism evidence="1 2">
    <name type="scientific">Candidatus Electronema aureum</name>
    <dbReference type="NCBI Taxonomy" id="2005002"/>
    <lineage>
        <taxon>Bacteria</taxon>
        <taxon>Pseudomonadati</taxon>
        <taxon>Thermodesulfobacteriota</taxon>
        <taxon>Desulfobulbia</taxon>
        <taxon>Desulfobulbales</taxon>
        <taxon>Desulfobulbaceae</taxon>
        <taxon>Candidatus Electronema</taxon>
    </lineage>
</organism>
<accession>A0A521G4B7</accession>
<dbReference type="AlphaFoldDB" id="A0A521G4B7"/>
<dbReference type="CDD" id="cd00060">
    <property type="entry name" value="FHA"/>
    <property type="match status" value="1"/>
</dbReference>
<gene>
    <name evidence="1" type="ORF">CDV28_103107</name>
</gene>
<evidence type="ECO:0000313" key="1">
    <source>
        <dbReference type="EMBL" id="TAA75868.1"/>
    </source>
</evidence>
<evidence type="ECO:0000313" key="2">
    <source>
        <dbReference type="Proteomes" id="UP000316238"/>
    </source>
</evidence>
<reference evidence="1" key="1">
    <citation type="submission" date="2017-07" db="EMBL/GenBank/DDBJ databases">
        <title>The cable genome - Insights into the physiology and evolution of filamentous bacteria capable of sulfide oxidation via long distance electron transfer.</title>
        <authorList>
            <person name="Thorup C."/>
            <person name="Bjerg J.T."/>
            <person name="Schreiber L."/>
            <person name="Nielsen L.P."/>
            <person name="Kjeldsen K.U."/>
            <person name="Boesen T."/>
            <person name="Boggild A."/>
            <person name="Meysman F."/>
            <person name="Geelhoed J."/>
            <person name="Schramm A."/>
        </authorList>
    </citation>
    <scope>NUCLEOTIDE SEQUENCE [LARGE SCALE GENOMIC DNA]</scope>
    <source>
        <strain evidence="1">GS</strain>
    </source>
</reference>
<dbReference type="EMBL" id="NQJD01000003">
    <property type="protein sequence ID" value="TAA75868.1"/>
    <property type="molecule type" value="Genomic_DNA"/>
</dbReference>
<keyword evidence="2" id="KW-1185">Reference proteome</keyword>
<sequence>MAIGFFVGLMIDLSEDFFKEAWLEIEWQKNEKSTVSLGKRPIIIGSSQEADIYLPATNGFSSVVGEISFKDKAITYTDYMNKKNTLLKNGSKITLGRIIITVNAIK</sequence>
<name>A0A521G4B7_9BACT</name>
<comment type="caution">
    <text evidence="1">The sequence shown here is derived from an EMBL/GenBank/DDBJ whole genome shotgun (WGS) entry which is preliminary data.</text>
</comment>
<protein>
    <submittedName>
        <fullName evidence="1">Uncharacterized protein</fullName>
    </submittedName>
</protein>
<dbReference type="Proteomes" id="UP000316238">
    <property type="component" value="Unassembled WGS sequence"/>
</dbReference>